<evidence type="ECO:0000256" key="1">
    <source>
        <dbReference type="ARBA" id="ARBA00008682"/>
    </source>
</evidence>
<dbReference type="EMBL" id="BCWF01000020">
    <property type="protein sequence ID" value="GAT26322.1"/>
    <property type="molecule type" value="Genomic_DNA"/>
</dbReference>
<dbReference type="VEuPathDB" id="FungiDB:ASPFODRAFT_60254"/>
<dbReference type="SUPFAM" id="SSF51445">
    <property type="entry name" value="(Trans)glycosidases"/>
    <property type="match status" value="1"/>
</dbReference>
<reference evidence="4 5" key="1">
    <citation type="journal article" date="2016" name="DNA Res.">
        <title>Genome sequence of Aspergillus luchuensis NBRC 4314.</title>
        <authorList>
            <person name="Yamada O."/>
            <person name="Machida M."/>
            <person name="Hosoyama A."/>
            <person name="Goto M."/>
            <person name="Takahashi T."/>
            <person name="Futagami T."/>
            <person name="Yamagata Y."/>
            <person name="Takeuchi M."/>
            <person name="Kobayashi T."/>
            <person name="Koike H."/>
            <person name="Abe K."/>
            <person name="Asai K."/>
            <person name="Arita M."/>
            <person name="Fujita N."/>
            <person name="Fukuda K."/>
            <person name="Higa K."/>
            <person name="Horikawa H."/>
            <person name="Ishikawa T."/>
            <person name="Jinno K."/>
            <person name="Kato Y."/>
            <person name="Kirimura K."/>
            <person name="Mizutani O."/>
            <person name="Nakasone K."/>
            <person name="Sano M."/>
            <person name="Shiraishi Y."/>
            <person name="Tsukahara M."/>
            <person name="Gomi K."/>
        </authorList>
    </citation>
    <scope>NUCLEOTIDE SEQUENCE [LARGE SCALE GENOMIC DNA]</scope>
    <source>
        <strain evidence="4 5">RIB 2604</strain>
    </source>
</reference>
<protein>
    <recommendedName>
        <fullName evidence="2">chitinase</fullName>
        <ecNumber evidence="2">3.2.1.14</ecNumber>
    </recommendedName>
</protein>
<dbReference type="VEuPathDB" id="FungiDB:ASPFODRAFT_75702"/>
<dbReference type="AlphaFoldDB" id="A0A146FLY4"/>
<dbReference type="InterPro" id="IPR001223">
    <property type="entry name" value="Glyco_hydro18_cat"/>
</dbReference>
<dbReference type="Proteomes" id="UP000075230">
    <property type="component" value="Unassembled WGS sequence"/>
</dbReference>
<dbReference type="InterPro" id="IPR050314">
    <property type="entry name" value="Glycosyl_Hydrlase_18"/>
</dbReference>
<name>A0A146FLY4_ASPKA</name>
<dbReference type="GO" id="GO:0008843">
    <property type="term" value="F:endochitinase activity"/>
    <property type="evidence" value="ECO:0007669"/>
    <property type="project" value="UniProtKB-EC"/>
</dbReference>
<evidence type="ECO:0000313" key="4">
    <source>
        <dbReference type="EMBL" id="GAT26322.1"/>
    </source>
</evidence>
<feature type="domain" description="GH18" evidence="3">
    <location>
        <begin position="47"/>
        <end position="357"/>
    </location>
</feature>
<dbReference type="EC" id="3.2.1.14" evidence="2"/>
<dbReference type="Gene3D" id="3.20.20.80">
    <property type="entry name" value="Glycosidases"/>
    <property type="match status" value="1"/>
</dbReference>
<dbReference type="Pfam" id="PF00704">
    <property type="entry name" value="Glyco_hydro_18"/>
    <property type="match status" value="2"/>
</dbReference>
<proteinExistence type="inferred from homology"/>
<comment type="similarity">
    <text evidence="1">Belongs to the glycosyl hydrolase 18 family. Chitinase class V subfamily.</text>
</comment>
<evidence type="ECO:0000313" key="5">
    <source>
        <dbReference type="Proteomes" id="UP000075230"/>
    </source>
</evidence>
<comment type="caution">
    <text evidence="4">The sequence shown here is derived from an EMBL/GenBank/DDBJ whole genome shotgun (WGS) entry which is preliminary data.</text>
</comment>
<dbReference type="GO" id="GO:0005975">
    <property type="term" value="P:carbohydrate metabolic process"/>
    <property type="evidence" value="ECO:0007669"/>
    <property type="project" value="InterPro"/>
</dbReference>
<dbReference type="PANTHER" id="PTHR11177">
    <property type="entry name" value="CHITINASE"/>
    <property type="match status" value="1"/>
</dbReference>
<dbReference type="SUPFAM" id="SSF54556">
    <property type="entry name" value="Chitinase insertion domain"/>
    <property type="match status" value="1"/>
</dbReference>
<gene>
    <name evidence="4" type="ORF">RIB2604_02009040</name>
</gene>
<accession>A0A146FLY4</accession>
<dbReference type="GO" id="GO:0008061">
    <property type="term" value="F:chitin binding"/>
    <property type="evidence" value="ECO:0007669"/>
    <property type="project" value="InterPro"/>
</dbReference>
<dbReference type="SMART" id="SM00636">
    <property type="entry name" value="Glyco_18"/>
    <property type="match status" value="1"/>
</dbReference>
<dbReference type="PROSITE" id="PS51910">
    <property type="entry name" value="GH18_2"/>
    <property type="match status" value="1"/>
</dbReference>
<dbReference type="InterPro" id="IPR029070">
    <property type="entry name" value="Chitinase_insertion_sf"/>
</dbReference>
<organism evidence="4 5">
    <name type="scientific">Aspergillus kawachii</name>
    <name type="common">White koji mold</name>
    <name type="synonym">Aspergillus awamori var. kawachi</name>
    <dbReference type="NCBI Taxonomy" id="1069201"/>
    <lineage>
        <taxon>Eukaryota</taxon>
        <taxon>Fungi</taxon>
        <taxon>Dikarya</taxon>
        <taxon>Ascomycota</taxon>
        <taxon>Pezizomycotina</taxon>
        <taxon>Eurotiomycetes</taxon>
        <taxon>Eurotiomycetidae</taxon>
        <taxon>Eurotiales</taxon>
        <taxon>Aspergillaceae</taxon>
        <taxon>Aspergillus</taxon>
        <taxon>Aspergillus subgen. Circumdati</taxon>
    </lineage>
</organism>
<dbReference type="VEuPathDB" id="FungiDB:ASPFODRAFT_592388"/>
<dbReference type="PANTHER" id="PTHR11177:SF333">
    <property type="entry name" value="CHITINASE"/>
    <property type="match status" value="1"/>
</dbReference>
<reference evidence="5" key="2">
    <citation type="submission" date="2016-02" db="EMBL/GenBank/DDBJ databases">
        <title>Genome sequencing of Aspergillus luchuensis NBRC 4314.</title>
        <authorList>
            <person name="Yamada O."/>
        </authorList>
    </citation>
    <scope>NUCLEOTIDE SEQUENCE [LARGE SCALE GENOMIC DNA]</scope>
    <source>
        <strain evidence="5">RIB 2604</strain>
    </source>
</reference>
<evidence type="ECO:0000256" key="2">
    <source>
        <dbReference type="ARBA" id="ARBA00012729"/>
    </source>
</evidence>
<dbReference type="InterPro" id="IPR017853">
    <property type="entry name" value="GH"/>
</dbReference>
<dbReference type="InterPro" id="IPR011583">
    <property type="entry name" value="Chitinase_II/V-like_cat"/>
</dbReference>
<sequence length="927" mass="100926">MPSRFDVVYVLGRLGPKSSRFSASLVFPRDHSIGRRLYLISAGTRPSRSPPAVGVQRMEDQLVVPEALPAGAYTHLNFAFAYINPDTFEVAPMSESDMGLYSRFTGLKEDNTGLETWISIGGWSMNDADQPTATTFSDLAASTSAQKAFFKSLLSFMTTYGFDGVGIDWEYPVASERSGKAADLKNYPTFLQNLKTALGSTGHNYGLSITVPSSYWYMQNFDIVAIEKTIDWFNVMTYDLHGTWDSTDPYIGPGGNPGNCSASSGTLMDSEILSIIAEGGTTSVLDKDAAVNIVTWDTDQWVSYDHETTIKMKKDYANGKCLGGTMAWAVSTDTRNGSVSQELLEMNSLIKSLFGGQTPQVSSLSQCVWGGCDEDCPSGTTPATNGKGKSASNVAIYSACFNGQKRNYCCPTDNVPTCHWVRSFDLGSPQYGCQYFEQLHMLTIQLSKAQLPFAVAIPAQREKSKSQPINLPRAIAVGSTISPYAVLRRHPMQQLDCATDPTNDPPNFCSAADTDYIYSDELDSDGNPTDFIELYWYEDDCFTLPNTGSPDVMKRWYSLYEKVGGLTAKRSVLATQGDEDYDLPQLCEGDDCYTVPKLHSEEFRELLWAIGNATEEDSDGIFGGLFPRARKPKICQNKKTISTFKAKNYPSVGTLSATRQFYGVVKSGAKTAICNGLPITLGKRILGTNYVVEHVTELQTPAQFATSMLSGKLPSGAAAPGTASNYDWTQVFSQNGYFFQTWAQLGVTQPTGLTGDTPAEAIANALGSTADISNLQILDAPTNGFKAAVWQLFDNIISPKRFSAESAQGKVDMINRVQDSLEYGYKAIKAAMGALDQAAQNNPNVNGITASSFEDAWITYSKDFFEQMQGNLQDFVTARINEVTEYWSSSAATKAFTKTGAAAVAKALGEKLSGVSTDVVIDSTFVQ</sequence>
<evidence type="ECO:0000259" key="3">
    <source>
        <dbReference type="PROSITE" id="PS51910"/>
    </source>
</evidence>